<dbReference type="SUPFAM" id="SSF48317">
    <property type="entry name" value="Acid phosphatase/Vanadium-dependent haloperoxidase"/>
    <property type="match status" value="1"/>
</dbReference>
<dbReference type="Gene3D" id="1.20.144.10">
    <property type="entry name" value="Phosphatidic acid phosphatase type 2/haloperoxidase"/>
    <property type="match status" value="1"/>
</dbReference>
<dbReference type="AlphaFoldDB" id="A0A6J4KSJ1"/>
<reference evidence="2" key="1">
    <citation type="submission" date="2020-02" db="EMBL/GenBank/DDBJ databases">
        <authorList>
            <person name="Meier V. D."/>
        </authorList>
    </citation>
    <scope>NUCLEOTIDE SEQUENCE</scope>
    <source>
        <strain evidence="2">AVDCRST_MAG11</strain>
    </source>
</reference>
<evidence type="ECO:0000313" key="2">
    <source>
        <dbReference type="EMBL" id="CAA9313966.1"/>
    </source>
</evidence>
<protein>
    <recommendedName>
        <fullName evidence="1">Phosphatidic acid phosphatase type 2/haloperoxidase domain-containing protein</fullName>
    </recommendedName>
</protein>
<proteinExistence type="predicted"/>
<evidence type="ECO:0000259" key="1">
    <source>
        <dbReference type="SMART" id="SM00014"/>
    </source>
</evidence>
<accession>A0A6J4KSJ1</accession>
<feature type="domain" description="Phosphatidic acid phosphatase type 2/haloperoxidase" evidence="1">
    <location>
        <begin position="153"/>
        <end position="277"/>
    </location>
</feature>
<organism evidence="2">
    <name type="scientific">uncultured Gemmatimonadaceae bacterium</name>
    <dbReference type="NCBI Taxonomy" id="246130"/>
    <lineage>
        <taxon>Bacteria</taxon>
        <taxon>Pseudomonadati</taxon>
        <taxon>Gemmatimonadota</taxon>
        <taxon>Gemmatimonadia</taxon>
        <taxon>Gemmatimonadales</taxon>
        <taxon>Gemmatimonadaceae</taxon>
        <taxon>environmental samples</taxon>
    </lineage>
</organism>
<name>A0A6J4KSJ1_9BACT</name>
<dbReference type="PANTHER" id="PTHR14969:SF13">
    <property type="entry name" value="AT30094P"/>
    <property type="match status" value="1"/>
</dbReference>
<dbReference type="InterPro" id="IPR036938">
    <property type="entry name" value="PAP2/HPO_sf"/>
</dbReference>
<dbReference type="SMART" id="SM00014">
    <property type="entry name" value="acidPPc"/>
    <property type="match status" value="1"/>
</dbReference>
<dbReference type="PANTHER" id="PTHR14969">
    <property type="entry name" value="SPHINGOSINE-1-PHOSPHATE PHOSPHOHYDROLASE"/>
    <property type="match status" value="1"/>
</dbReference>
<gene>
    <name evidence="2" type="ORF">AVDCRST_MAG11-1679</name>
</gene>
<dbReference type="Pfam" id="PF01569">
    <property type="entry name" value="PAP2"/>
    <property type="match status" value="1"/>
</dbReference>
<sequence length="317" mass="33734">MLEKHLQPPVRLVTTRLPSPTADIPPLLGAAWPGRRRGLRTRAGGVLLGALLLAPLPVDAQGGAMDTVPRSTRPLLTRADAITLGAFTLATLAITPADRRLAERLQNPRTQENRVIRRSAAVVRELAAPGSLVIGGTLYAVGRLGGNERMASLGLHGTEAVVLGLGIVSLGKVMAGRARPYVTADTNARDFKWMRGLRGGRDYHSFPSGHTVMAFAAAAAVTGETARWWPRATPYIGTALYGGAALAGVSRMYNNQHWASDVLVGAAIGTVVGQKVVRYHRTHPDNRVDRWFLAASVVPAPSGGGRVVRLGLVPRRD</sequence>
<dbReference type="EMBL" id="CADCTU010000381">
    <property type="protein sequence ID" value="CAA9313966.1"/>
    <property type="molecule type" value="Genomic_DNA"/>
</dbReference>
<dbReference type="InterPro" id="IPR000326">
    <property type="entry name" value="PAP2/HPO"/>
</dbReference>